<evidence type="ECO:0000256" key="8">
    <source>
        <dbReference type="PROSITE-ProRule" id="PRU00278"/>
    </source>
</evidence>
<protein>
    <recommendedName>
        <fullName evidence="6">Periplasmic chaperone PpiD</fullName>
    </recommendedName>
    <alternativeName>
        <fullName evidence="7">Periplasmic folding chaperone</fullName>
    </alternativeName>
</protein>
<dbReference type="InterPro" id="IPR000297">
    <property type="entry name" value="PPIase_PpiC"/>
</dbReference>
<dbReference type="GO" id="GO:0005886">
    <property type="term" value="C:plasma membrane"/>
    <property type="evidence" value="ECO:0007669"/>
    <property type="project" value="UniProtKB-SubCell"/>
</dbReference>
<keyword evidence="3" id="KW-0997">Cell inner membrane</keyword>
<evidence type="ECO:0000259" key="9">
    <source>
        <dbReference type="PROSITE" id="PS50198"/>
    </source>
</evidence>
<dbReference type="EMBL" id="NIZW01000015">
    <property type="protein sequence ID" value="PHQ33754.1"/>
    <property type="molecule type" value="Genomic_DNA"/>
</dbReference>
<keyword evidence="11" id="KW-1185">Reference proteome</keyword>
<evidence type="ECO:0000256" key="2">
    <source>
        <dbReference type="ARBA" id="ARBA00022475"/>
    </source>
</evidence>
<dbReference type="SUPFAM" id="SSF54534">
    <property type="entry name" value="FKBP-like"/>
    <property type="match status" value="1"/>
</dbReference>
<keyword evidence="8" id="KW-0697">Rotamase</keyword>
<dbReference type="GO" id="GO:0003755">
    <property type="term" value="F:peptidyl-prolyl cis-trans isomerase activity"/>
    <property type="evidence" value="ECO:0007669"/>
    <property type="project" value="UniProtKB-KW"/>
</dbReference>
<gene>
    <name evidence="10" type="ORF">CEE69_18900</name>
</gene>
<evidence type="ECO:0000256" key="5">
    <source>
        <dbReference type="ARBA" id="ARBA00023186"/>
    </source>
</evidence>
<evidence type="ECO:0000313" key="11">
    <source>
        <dbReference type="Proteomes" id="UP000225740"/>
    </source>
</evidence>
<accession>A0A2G1W3Z3</accession>
<organism evidence="10 11">
    <name type="scientific">Rhodopirellula bahusiensis</name>
    <dbReference type="NCBI Taxonomy" id="2014065"/>
    <lineage>
        <taxon>Bacteria</taxon>
        <taxon>Pseudomonadati</taxon>
        <taxon>Planctomycetota</taxon>
        <taxon>Planctomycetia</taxon>
        <taxon>Pirellulales</taxon>
        <taxon>Pirellulaceae</taxon>
        <taxon>Rhodopirellula</taxon>
    </lineage>
</organism>
<keyword evidence="8 10" id="KW-0413">Isomerase</keyword>
<evidence type="ECO:0000256" key="1">
    <source>
        <dbReference type="ARBA" id="ARBA00004382"/>
    </source>
</evidence>
<evidence type="ECO:0000256" key="4">
    <source>
        <dbReference type="ARBA" id="ARBA00023136"/>
    </source>
</evidence>
<dbReference type="AlphaFoldDB" id="A0A2G1W3Z3"/>
<dbReference type="Gene3D" id="3.10.50.40">
    <property type="match status" value="1"/>
</dbReference>
<dbReference type="Proteomes" id="UP000225740">
    <property type="component" value="Unassembled WGS sequence"/>
</dbReference>
<feature type="domain" description="PpiC" evidence="9">
    <location>
        <begin position="184"/>
        <end position="283"/>
    </location>
</feature>
<proteinExistence type="predicted"/>
<dbReference type="Gene3D" id="1.10.4030.10">
    <property type="entry name" value="Porin chaperone SurA, peptide-binding domain"/>
    <property type="match status" value="1"/>
</dbReference>
<dbReference type="OrthoDB" id="270355at2"/>
<evidence type="ECO:0000256" key="3">
    <source>
        <dbReference type="ARBA" id="ARBA00022519"/>
    </source>
</evidence>
<keyword evidence="4" id="KW-0472">Membrane</keyword>
<evidence type="ECO:0000313" key="10">
    <source>
        <dbReference type="EMBL" id="PHQ33754.1"/>
    </source>
</evidence>
<comment type="caution">
    <text evidence="10">The sequence shown here is derived from an EMBL/GenBank/DDBJ whole genome shotgun (WGS) entry which is preliminary data.</text>
</comment>
<keyword evidence="5" id="KW-0143">Chaperone</keyword>
<evidence type="ECO:0000256" key="7">
    <source>
        <dbReference type="ARBA" id="ARBA00042775"/>
    </source>
</evidence>
<dbReference type="InterPro" id="IPR046357">
    <property type="entry name" value="PPIase_dom_sf"/>
</dbReference>
<dbReference type="PROSITE" id="PS50198">
    <property type="entry name" value="PPIC_PPIASE_2"/>
    <property type="match status" value="1"/>
</dbReference>
<evidence type="ECO:0000256" key="6">
    <source>
        <dbReference type="ARBA" id="ARBA00040743"/>
    </source>
</evidence>
<comment type="subcellular location">
    <subcellularLocation>
        <location evidence="1">Cell inner membrane</location>
        <topology evidence="1">Single-pass type II membrane protein</topology>
        <orientation evidence="1">Periplasmic side</orientation>
    </subcellularLocation>
</comment>
<reference evidence="10 11" key="1">
    <citation type="submission" date="2017-06" db="EMBL/GenBank/DDBJ databases">
        <title>Description of Rhodopirellula bahusiensis sp. nov.</title>
        <authorList>
            <person name="Kizina J."/>
            <person name="Harder J."/>
        </authorList>
    </citation>
    <scope>NUCLEOTIDE SEQUENCE [LARGE SCALE GENOMIC DNA]</scope>
    <source>
        <strain evidence="10 11">SWK21</strain>
    </source>
</reference>
<dbReference type="PANTHER" id="PTHR47529:SF1">
    <property type="entry name" value="PERIPLASMIC CHAPERONE PPID"/>
    <property type="match status" value="1"/>
</dbReference>
<sequence length="350" mass="39146">MDAAKAVPLPSDPATVMAVVGQGRILLGELSPKVDSRISQVLAQTNEKVPDDQLHFVRLKMTRGLLAQTIQTRMLREAFLLDQVGTAAADKRREAEATMSAKARQMFYETELPSLKKKAGVDSNGELDDMLRKEGSSLALRQREFMDQMLGHLYIRGKVNKDPSVPLAEIVEYYQTHRSDYEHKARARWEQLTVMFSNHPDRQAAMKVISDMGREALYGGSMQAVAKAKSEEPFASSGGLHNWTNQGSLASTVLDQKIFTLPTGKMSEIIEDKDAFHIIRVLEREDAGVSPVGELQDDISEVLRQKKILADQENVMKEVRSRVPVWSLYPEDFPGAKPLMQVSARPALQR</sequence>
<name>A0A2G1W3Z3_9BACT</name>
<dbReference type="PANTHER" id="PTHR47529">
    <property type="entry name" value="PEPTIDYL-PROLYL CIS-TRANS ISOMERASE D"/>
    <property type="match status" value="1"/>
</dbReference>
<dbReference type="Pfam" id="PF13145">
    <property type="entry name" value="Rotamase_2"/>
    <property type="match status" value="1"/>
</dbReference>
<dbReference type="InterPro" id="IPR052029">
    <property type="entry name" value="PpiD_chaperone"/>
</dbReference>
<keyword evidence="2" id="KW-1003">Cell membrane</keyword>